<feature type="binding site" description="axial binding residue" evidence="4">
    <location>
        <position position="464"/>
    </location>
    <ligand>
        <name>heme</name>
        <dbReference type="ChEBI" id="CHEBI:30413"/>
    </ligand>
    <ligandPart>
        <name>Fe</name>
        <dbReference type="ChEBI" id="CHEBI:18248"/>
    </ligandPart>
</feature>
<comment type="cofactor">
    <cofactor evidence="4">
        <name>heme</name>
        <dbReference type="ChEBI" id="CHEBI:30413"/>
    </cofactor>
</comment>
<dbReference type="GO" id="GO:0016705">
    <property type="term" value="F:oxidoreductase activity, acting on paired donors, with incorporation or reduction of molecular oxygen"/>
    <property type="evidence" value="ECO:0007669"/>
    <property type="project" value="InterPro"/>
</dbReference>
<evidence type="ECO:0000256" key="5">
    <source>
        <dbReference type="RuleBase" id="RU000461"/>
    </source>
</evidence>
<dbReference type="InterPro" id="IPR002403">
    <property type="entry name" value="Cyt_P450_E_grp-IV"/>
</dbReference>
<keyword evidence="5" id="KW-0560">Oxidoreductase</keyword>
<keyword evidence="3 4" id="KW-0408">Iron</keyword>
<dbReference type="GO" id="GO:0020037">
    <property type="term" value="F:heme binding"/>
    <property type="evidence" value="ECO:0007669"/>
    <property type="project" value="InterPro"/>
</dbReference>
<dbReference type="InParanoid" id="H2ZLS1"/>
<proteinExistence type="inferred from homology"/>
<keyword evidence="6" id="KW-0472">Membrane</keyword>
<reference evidence="7" key="3">
    <citation type="submission" date="2025-09" db="UniProtKB">
        <authorList>
            <consortium name="Ensembl"/>
        </authorList>
    </citation>
    <scope>IDENTIFICATION</scope>
</reference>
<dbReference type="GeneTree" id="ENSGT00940000165189"/>
<feature type="transmembrane region" description="Helical" evidence="6">
    <location>
        <begin position="88"/>
        <end position="109"/>
    </location>
</feature>
<keyword evidence="6" id="KW-1133">Transmembrane helix</keyword>
<dbReference type="PRINTS" id="PR00385">
    <property type="entry name" value="P450"/>
</dbReference>
<keyword evidence="2 4" id="KW-0479">Metal-binding</keyword>
<dbReference type="Ensembl" id="ENSCSAVT00000018738.1">
    <property type="protein sequence ID" value="ENSCSAVP00000018537.1"/>
    <property type="gene ID" value="ENSCSAVG00000010883.1"/>
</dbReference>
<keyword evidence="6" id="KW-0812">Transmembrane</keyword>
<dbReference type="Gene3D" id="1.10.630.10">
    <property type="entry name" value="Cytochrome P450"/>
    <property type="match status" value="1"/>
</dbReference>
<dbReference type="SUPFAM" id="SSF48264">
    <property type="entry name" value="Cytochrome P450"/>
    <property type="match status" value="1"/>
</dbReference>
<keyword evidence="5" id="KW-0503">Monooxygenase</keyword>
<dbReference type="STRING" id="51511.ENSCSAVP00000018537"/>
<organism evidence="7 8">
    <name type="scientific">Ciona savignyi</name>
    <name type="common">Pacific transparent sea squirt</name>
    <dbReference type="NCBI Taxonomy" id="51511"/>
    <lineage>
        <taxon>Eukaryota</taxon>
        <taxon>Metazoa</taxon>
        <taxon>Chordata</taxon>
        <taxon>Tunicata</taxon>
        <taxon>Ascidiacea</taxon>
        <taxon>Phlebobranchia</taxon>
        <taxon>Cionidae</taxon>
        <taxon>Ciona</taxon>
    </lineage>
</organism>
<dbReference type="PANTHER" id="PTHR24291:SF208">
    <property type="match status" value="1"/>
</dbReference>
<comment type="similarity">
    <text evidence="1 5">Belongs to the cytochrome P450 family.</text>
</comment>
<feature type="transmembrane region" description="Helical" evidence="6">
    <location>
        <begin position="18"/>
        <end position="36"/>
    </location>
</feature>
<accession>H2ZLS1</accession>
<protein>
    <submittedName>
        <fullName evidence="7">Uncharacterized protein</fullName>
    </submittedName>
</protein>
<dbReference type="PROSITE" id="PS00086">
    <property type="entry name" value="CYTOCHROME_P450"/>
    <property type="match status" value="1"/>
</dbReference>
<dbReference type="GO" id="GO:0004497">
    <property type="term" value="F:monooxygenase activity"/>
    <property type="evidence" value="ECO:0007669"/>
    <property type="project" value="UniProtKB-KW"/>
</dbReference>
<dbReference type="OMA" id="FHQTIME"/>
<keyword evidence="8" id="KW-1185">Reference proteome</keyword>
<evidence type="ECO:0000313" key="7">
    <source>
        <dbReference type="Ensembl" id="ENSCSAVP00000018537.1"/>
    </source>
</evidence>
<evidence type="ECO:0000256" key="4">
    <source>
        <dbReference type="PIRSR" id="PIRSR602403-1"/>
    </source>
</evidence>
<evidence type="ECO:0000256" key="3">
    <source>
        <dbReference type="ARBA" id="ARBA00023004"/>
    </source>
</evidence>
<dbReference type="InterPro" id="IPR036396">
    <property type="entry name" value="Cyt_P450_sf"/>
</dbReference>
<dbReference type="InterPro" id="IPR050196">
    <property type="entry name" value="Cytochrome_P450_Monoox"/>
</dbReference>
<keyword evidence="4 5" id="KW-0349">Heme</keyword>
<dbReference type="PANTHER" id="PTHR24291">
    <property type="entry name" value="CYTOCHROME P450 FAMILY 4"/>
    <property type="match status" value="1"/>
</dbReference>
<dbReference type="Proteomes" id="UP000007875">
    <property type="component" value="Unassembled WGS sequence"/>
</dbReference>
<dbReference type="AlphaFoldDB" id="H2ZLS1"/>
<evidence type="ECO:0000256" key="2">
    <source>
        <dbReference type="ARBA" id="ARBA00022723"/>
    </source>
</evidence>
<dbReference type="InterPro" id="IPR017972">
    <property type="entry name" value="Cyt_P450_CS"/>
</dbReference>
<name>H2ZLS1_CIOSA</name>
<reference evidence="7" key="2">
    <citation type="submission" date="2025-08" db="UniProtKB">
        <authorList>
            <consortium name="Ensembl"/>
        </authorList>
    </citation>
    <scope>IDENTIFICATION</scope>
</reference>
<evidence type="ECO:0000313" key="8">
    <source>
        <dbReference type="Proteomes" id="UP000007875"/>
    </source>
</evidence>
<dbReference type="GO" id="GO:0005506">
    <property type="term" value="F:iron ion binding"/>
    <property type="evidence" value="ECO:0007669"/>
    <property type="project" value="InterPro"/>
</dbReference>
<dbReference type="PRINTS" id="PR00465">
    <property type="entry name" value="EP450IV"/>
</dbReference>
<evidence type="ECO:0000256" key="1">
    <source>
        <dbReference type="ARBA" id="ARBA00010617"/>
    </source>
</evidence>
<dbReference type="InterPro" id="IPR001128">
    <property type="entry name" value="Cyt_P450"/>
</dbReference>
<dbReference type="Pfam" id="PF00067">
    <property type="entry name" value="p450"/>
    <property type="match status" value="1"/>
</dbReference>
<sequence length="520" mass="60163">SLNLMFFTLAMFQQPLRLILYNVAVLAMLAVLFKFLKRITVICKIRWNLRTEWKGPPCHWFWGHLGQVTKGNKDPANFIPYFTKNEKLFPFGFAIYAGPLRTILTIHHPNLVKQVLNASTFDAPKPKEAYGGLLLKWLGLGLLSLNNREWFRHRKLLTSAFHHDILKPYVKISNSCTDILLDTWQKKVKQQPTGFSIEIFEQASLLTLDIALQCLMSYESKCQERLDNDYISSIKNLSFLYVRRNRSKNLLLKYFPFLYKWSQEGKLYYKECDSVHKFSTSLINRRKQELGNPDIAPKREFLDFLDMLLQARDSNGLGLTTSEICAEVDTFLFGSHDTTASGISWFLYCISQNPEEITQVLGDRENVRWSDLSSLPYLTRCIKETLRLYPPAPYISRTVNKDIYAEGKTILKGTTVLLSIIGVQRSVLFWKHPQKFNPDRFTPESASMQNNHAFIPFSAGPRNCIGQHFAMNEMRVVLSKMLRTFRFSIDPNHKIVPCHEIIYRSRGGIHLIVEPRTSVS</sequence>
<dbReference type="HOGENOM" id="CLU_001570_5_1_1"/>
<evidence type="ECO:0000256" key="6">
    <source>
        <dbReference type="SAM" id="Phobius"/>
    </source>
</evidence>
<dbReference type="eggNOG" id="KOG0157">
    <property type="taxonomic scope" value="Eukaryota"/>
</dbReference>
<reference evidence="8" key="1">
    <citation type="submission" date="2003-08" db="EMBL/GenBank/DDBJ databases">
        <authorList>
            <person name="Birren B."/>
            <person name="Nusbaum C."/>
            <person name="Abebe A."/>
            <person name="Abouelleil A."/>
            <person name="Adekoya E."/>
            <person name="Ait-zahra M."/>
            <person name="Allen N."/>
            <person name="Allen T."/>
            <person name="An P."/>
            <person name="Anderson M."/>
            <person name="Anderson S."/>
            <person name="Arachchi H."/>
            <person name="Armbruster J."/>
            <person name="Bachantsang P."/>
            <person name="Baldwin J."/>
            <person name="Barry A."/>
            <person name="Bayul T."/>
            <person name="Blitshsteyn B."/>
            <person name="Bloom T."/>
            <person name="Blye J."/>
            <person name="Boguslavskiy L."/>
            <person name="Borowsky M."/>
            <person name="Boukhgalter B."/>
            <person name="Brunache A."/>
            <person name="Butler J."/>
            <person name="Calixte N."/>
            <person name="Calvo S."/>
            <person name="Camarata J."/>
            <person name="Campo K."/>
            <person name="Chang J."/>
            <person name="Cheshatsang Y."/>
            <person name="Citroen M."/>
            <person name="Collymore A."/>
            <person name="Considine T."/>
            <person name="Cook A."/>
            <person name="Cooke P."/>
            <person name="Corum B."/>
            <person name="Cuomo C."/>
            <person name="David R."/>
            <person name="Dawoe T."/>
            <person name="Degray S."/>
            <person name="Dodge S."/>
            <person name="Dooley K."/>
            <person name="Dorje P."/>
            <person name="Dorjee K."/>
            <person name="Dorris L."/>
            <person name="Duffey N."/>
            <person name="Dupes A."/>
            <person name="Elkins T."/>
            <person name="Engels R."/>
            <person name="Erickson J."/>
            <person name="Farina A."/>
            <person name="Faro S."/>
            <person name="Ferreira P."/>
            <person name="Fischer H."/>
            <person name="Fitzgerald M."/>
            <person name="Foley K."/>
            <person name="Gage D."/>
            <person name="Galagan J."/>
            <person name="Gearin G."/>
            <person name="Gnerre S."/>
            <person name="Gnirke A."/>
            <person name="Goyette A."/>
            <person name="Graham J."/>
            <person name="Grandbois E."/>
            <person name="Gyaltsen K."/>
            <person name="Hafez N."/>
            <person name="Hagopian D."/>
            <person name="Hagos B."/>
            <person name="Hall J."/>
            <person name="Hatcher B."/>
            <person name="Heller A."/>
            <person name="Higgins H."/>
            <person name="Honan T."/>
            <person name="Horn A."/>
            <person name="Houde N."/>
            <person name="Hughes L."/>
            <person name="Hulme W."/>
            <person name="Husby E."/>
            <person name="Iliev I."/>
            <person name="Jaffe D."/>
            <person name="Jones C."/>
            <person name="Kamal M."/>
            <person name="Kamat A."/>
            <person name="Kamvysselis M."/>
            <person name="Karlsson E."/>
            <person name="Kells C."/>
            <person name="Kieu A."/>
            <person name="Kisner P."/>
            <person name="Kodira C."/>
            <person name="Kulbokas E."/>
            <person name="Labutti K."/>
            <person name="Lama D."/>
            <person name="Landers T."/>
            <person name="Leger J."/>
            <person name="Levine S."/>
            <person name="Lewis D."/>
            <person name="Lewis T."/>
            <person name="Lindblad-toh K."/>
            <person name="Liu X."/>
            <person name="Lokyitsang T."/>
            <person name="Lokyitsang Y."/>
            <person name="Lucien O."/>
            <person name="Lui A."/>
            <person name="Ma L.J."/>
            <person name="Mabbitt R."/>
            <person name="Macdonald J."/>
            <person name="Maclean C."/>
            <person name="Major J."/>
            <person name="Manning J."/>
            <person name="Marabella R."/>
            <person name="Maru K."/>
            <person name="Matthews C."/>
            <person name="Mauceli E."/>
            <person name="Mccarthy M."/>
            <person name="Mcdonough S."/>
            <person name="Mcghee T."/>
            <person name="Meldrim J."/>
            <person name="Meneus L."/>
            <person name="Mesirov J."/>
            <person name="Mihalev A."/>
            <person name="Mihova T."/>
            <person name="Mikkelsen T."/>
            <person name="Mlenga V."/>
            <person name="Moru K."/>
            <person name="Mozes J."/>
            <person name="Mulrain L."/>
            <person name="Munson G."/>
            <person name="Naylor J."/>
            <person name="Newes C."/>
            <person name="Nguyen C."/>
            <person name="Nguyen N."/>
            <person name="Nguyen T."/>
            <person name="Nicol R."/>
            <person name="Nielsen C."/>
            <person name="Nizzari M."/>
            <person name="Norbu C."/>
            <person name="Norbu N."/>
            <person name="O'donnell P."/>
            <person name="Okoawo O."/>
            <person name="O'leary S."/>
            <person name="Omotosho B."/>
            <person name="O'neill K."/>
            <person name="Osman S."/>
            <person name="Parker S."/>
            <person name="Perrin D."/>
            <person name="Phunkhang P."/>
            <person name="Piqani B."/>
            <person name="Purcell S."/>
            <person name="Rachupka T."/>
            <person name="Ramasamy U."/>
            <person name="Rameau R."/>
            <person name="Ray V."/>
            <person name="Raymond C."/>
            <person name="Retta R."/>
            <person name="Richardson S."/>
            <person name="Rise C."/>
            <person name="Rodriguez J."/>
            <person name="Rogers J."/>
            <person name="Rogov P."/>
            <person name="Rutman M."/>
            <person name="Schupbach R."/>
            <person name="Seaman C."/>
            <person name="Settipalli S."/>
            <person name="Sharpe T."/>
            <person name="Sheridan J."/>
            <person name="Sherpa N."/>
            <person name="Shi J."/>
            <person name="Smirnov S."/>
            <person name="Smith C."/>
            <person name="Sougnez C."/>
            <person name="Spencer B."/>
            <person name="Stalker J."/>
            <person name="Stange-thomann N."/>
            <person name="Stavropoulos S."/>
            <person name="Stetson K."/>
            <person name="Stone C."/>
            <person name="Stone S."/>
            <person name="Stubbs M."/>
            <person name="Talamas J."/>
            <person name="Tchuinga P."/>
            <person name="Tenzing P."/>
            <person name="Tesfaye S."/>
            <person name="Theodore J."/>
            <person name="Thoulutsang Y."/>
            <person name="Topham K."/>
            <person name="Towey S."/>
            <person name="Tsamla T."/>
            <person name="Tsomo N."/>
            <person name="Vallee D."/>
            <person name="Vassiliev H."/>
            <person name="Venkataraman V."/>
            <person name="Vinson J."/>
            <person name="Vo A."/>
            <person name="Wade C."/>
            <person name="Wang S."/>
            <person name="Wangchuk T."/>
            <person name="Wangdi T."/>
            <person name="Whittaker C."/>
            <person name="Wilkinson J."/>
            <person name="Wu Y."/>
            <person name="Wyman D."/>
            <person name="Yadav S."/>
            <person name="Yang S."/>
            <person name="Yang X."/>
            <person name="Yeager S."/>
            <person name="Yee E."/>
            <person name="Young G."/>
            <person name="Zainoun J."/>
            <person name="Zembeck L."/>
            <person name="Zimmer A."/>
            <person name="Zody M."/>
            <person name="Lander E."/>
        </authorList>
    </citation>
    <scope>NUCLEOTIDE SEQUENCE [LARGE SCALE GENOMIC DNA]</scope>
</reference>